<evidence type="ECO:0000313" key="3">
    <source>
        <dbReference type="Proteomes" id="UP000003835"/>
    </source>
</evidence>
<organism evidence="2 3">
    <name type="scientific">Coleofasciculus chthonoplastes PCC 7420</name>
    <dbReference type="NCBI Taxonomy" id="118168"/>
    <lineage>
        <taxon>Bacteria</taxon>
        <taxon>Bacillati</taxon>
        <taxon>Cyanobacteriota</taxon>
        <taxon>Cyanophyceae</taxon>
        <taxon>Coleofasciculales</taxon>
        <taxon>Coleofasciculaceae</taxon>
        <taxon>Coleofasciculus</taxon>
    </lineage>
</organism>
<dbReference type="InterPro" id="IPR002711">
    <property type="entry name" value="HNH"/>
</dbReference>
<dbReference type="InterPro" id="IPR025938">
    <property type="entry name" value="RRXRR_dom"/>
</dbReference>
<dbReference type="Proteomes" id="UP000003835">
    <property type="component" value="Unassembled WGS sequence"/>
</dbReference>
<accession>B4VTS7</accession>
<evidence type="ECO:0000313" key="2">
    <source>
        <dbReference type="EMBL" id="EDX74668.1"/>
    </source>
</evidence>
<dbReference type="SMART" id="SM00507">
    <property type="entry name" value="HNHc"/>
    <property type="match status" value="1"/>
</dbReference>
<dbReference type="Pfam" id="PF01844">
    <property type="entry name" value="HNH"/>
    <property type="match status" value="1"/>
</dbReference>
<proteinExistence type="predicted"/>
<dbReference type="GO" id="GO:0008270">
    <property type="term" value="F:zinc ion binding"/>
    <property type="evidence" value="ECO:0007669"/>
    <property type="project" value="InterPro"/>
</dbReference>
<dbReference type="GO" id="GO:0004519">
    <property type="term" value="F:endonuclease activity"/>
    <property type="evidence" value="ECO:0007669"/>
    <property type="project" value="UniProtKB-KW"/>
</dbReference>
<dbReference type="STRING" id="118168.MC7420_6146"/>
<name>B4VTS7_9CYAN</name>
<dbReference type="eggNOG" id="COG1403">
    <property type="taxonomic scope" value="Bacteria"/>
</dbReference>
<keyword evidence="2" id="KW-0378">Hydrolase</keyword>
<dbReference type="Pfam" id="PF14239">
    <property type="entry name" value="RRXRR"/>
    <property type="match status" value="1"/>
</dbReference>
<dbReference type="EMBL" id="DS989852">
    <property type="protein sequence ID" value="EDX74668.1"/>
    <property type="molecule type" value="Genomic_DNA"/>
</dbReference>
<evidence type="ECO:0000259" key="1">
    <source>
        <dbReference type="SMART" id="SM00507"/>
    </source>
</evidence>
<keyword evidence="2" id="KW-0255">Endonuclease</keyword>
<dbReference type="Gene3D" id="1.10.30.50">
    <property type="match status" value="1"/>
</dbReference>
<dbReference type="InterPro" id="IPR052892">
    <property type="entry name" value="NA-targeting_endonuclease"/>
</dbReference>
<dbReference type="CDD" id="cd00085">
    <property type="entry name" value="HNHc"/>
    <property type="match status" value="1"/>
</dbReference>
<keyword evidence="2" id="KW-0540">Nuclease</keyword>
<gene>
    <name evidence="2" type="ORF">MC7420_6146</name>
</gene>
<dbReference type="PANTHER" id="PTHR33877:SF2">
    <property type="entry name" value="OS07G0170200 PROTEIN"/>
    <property type="match status" value="1"/>
</dbReference>
<protein>
    <submittedName>
        <fullName evidence="2">HNH endonuclease domain protein</fullName>
    </submittedName>
</protein>
<dbReference type="GO" id="GO:0003676">
    <property type="term" value="F:nucleic acid binding"/>
    <property type="evidence" value="ECO:0007669"/>
    <property type="project" value="InterPro"/>
</dbReference>
<dbReference type="InterPro" id="IPR003615">
    <property type="entry name" value="HNH_nuc"/>
</dbReference>
<reference evidence="2 3" key="1">
    <citation type="submission" date="2008-07" db="EMBL/GenBank/DDBJ databases">
        <authorList>
            <person name="Tandeau de Marsac N."/>
            <person name="Ferriera S."/>
            <person name="Johnson J."/>
            <person name="Kravitz S."/>
            <person name="Beeson K."/>
            <person name="Sutton G."/>
            <person name="Rogers Y.-H."/>
            <person name="Friedman R."/>
            <person name="Frazier M."/>
            <person name="Venter J.C."/>
        </authorList>
    </citation>
    <scope>NUCLEOTIDE SEQUENCE [LARGE SCALE GENOMIC DNA]</scope>
    <source>
        <strain evidence="2 3">PCC 7420</strain>
    </source>
</reference>
<keyword evidence="3" id="KW-1185">Reference proteome</keyword>
<dbReference type="AlphaFoldDB" id="B4VTS7"/>
<dbReference type="PANTHER" id="PTHR33877">
    <property type="entry name" value="SLL1193 PROTEIN"/>
    <property type="match status" value="1"/>
</dbReference>
<dbReference type="HOGENOM" id="CLU_036716_0_0_3"/>
<dbReference type="NCBIfam" id="NF040563">
    <property type="entry name" value="guided_IscB"/>
    <property type="match status" value="1"/>
</dbReference>
<feature type="domain" description="HNH nuclease" evidence="1">
    <location>
        <begin position="228"/>
        <end position="279"/>
    </location>
</feature>
<sequence>MRSQFLALSFAIKQTYRVEVSVVNPKSFRNIAKANITRKETQALSKVFVLDTNKQPLNPIHSGRARMLLSQGKAAVFRRYPFTVILNKEVVNPKVESLRVKIDPGAKTTGLALVNDSTGEVVWAAQLQHRGFQIRDALTSRRQLRRSRRNRKTRYRKPRFLNRTRPEGWLPPSLNSRVANILTWVNRLSSISQITAISQELVRFDTQQMEDAEISGIGYQQGTLFGYEIREFLLEKWNRTCAYCGAKDKPLEIEHINARSKGGSNRISNLCLACTSCNQKKGNQDIKDFLKGKPDLLKCILSQAKRPLADTAAVNATRWNLYYNLKKTGLPVEVGTGGRTKYNRTIRGLDKTHYWDAACVGASTPEQLITSEVKPLLIAAKGHGTRQQCRTDKFGFPSRYCKRTKFHKGFQTGDIVKAVVTSGKKIGTYVGRLATRATGSFNISTTDGLVQGISHKYCLPLHKKDGYSYIQ</sequence>
<dbReference type="InterPro" id="IPR047693">
    <property type="entry name" value="RNA-guided_IscB-like"/>
</dbReference>